<evidence type="ECO:0000313" key="7">
    <source>
        <dbReference type="EMBL" id="RLU22233.1"/>
    </source>
</evidence>
<dbReference type="InterPro" id="IPR045347">
    <property type="entry name" value="HIND"/>
</dbReference>
<dbReference type="GO" id="GO:0046540">
    <property type="term" value="C:U4/U6 x U5 tri-snRNP complex"/>
    <property type="evidence" value="ECO:0007669"/>
    <property type="project" value="InterPro"/>
</dbReference>
<dbReference type="EMBL" id="QOIP01000005">
    <property type="protein sequence ID" value="RLU22233.1"/>
    <property type="molecule type" value="Genomic_DNA"/>
</dbReference>
<protein>
    <recommendedName>
        <fullName evidence="9">U4/U6.U5 tri-snRNP-associated protein</fullName>
    </recommendedName>
</protein>
<evidence type="ECO:0000256" key="4">
    <source>
        <dbReference type="ARBA" id="ARBA00023187"/>
    </source>
</evidence>
<dbReference type="OrthoDB" id="5583at2759"/>
<dbReference type="GO" id="GO:0045292">
    <property type="term" value="P:mRNA cis splicing, via spliceosome"/>
    <property type="evidence" value="ECO:0007669"/>
    <property type="project" value="TreeGrafter"/>
</dbReference>
<feature type="compositionally biased region" description="Basic residues" evidence="6">
    <location>
        <begin position="36"/>
        <end position="47"/>
    </location>
</feature>
<dbReference type="Proteomes" id="UP000279307">
    <property type="component" value="Chromosome 5"/>
</dbReference>
<dbReference type="GO" id="GO:0000481">
    <property type="term" value="P:maturation of 5S rRNA"/>
    <property type="evidence" value="ECO:0007669"/>
    <property type="project" value="TreeGrafter"/>
</dbReference>
<dbReference type="InterPro" id="IPR005011">
    <property type="entry name" value="SNU66/SART1"/>
</dbReference>
<dbReference type="Pfam" id="PF03343">
    <property type="entry name" value="SART-1"/>
    <property type="match status" value="2"/>
</dbReference>
<keyword evidence="5" id="KW-0539">Nucleus</keyword>
<gene>
    <name evidence="7" type="ORF">DMN91_004511</name>
</gene>
<keyword evidence="4" id="KW-0508">mRNA splicing</keyword>
<dbReference type="AlphaFoldDB" id="A0A3L8DPS7"/>
<sequence length="615" mass="70103">MGSNKRHKAEKSRDTKKKRHRSRSRSYTPDREKSEKHRHHKKHRRKERKDYDSDVEIVNAPPPPKISKSSHPSTPPPPEISKQRSPSPVKGGASQVSLSIEETNKLRAKLGLKPLEVDNNTPKEDPNKIKDDLGEFYHKPALNNNEKAKMLDQLDEEFGIGNLVKEEIHSARNTAYTEKDLKGLKVEHNIETLEEGKTVILTLKDQEVLNENDDLLVNVNMIDNERYKRSVLNKTKKSTYDPYADENFDEYGFSKSTVLEKYDEEIDGEKKDNFVLGSNNVEVKRRQVETVKQRLANKRLESLQMAEPKLASEYYNEEELAKFKKPKKKIRKIRKKLKADDLVPVDNDYLRDLGTPTEDLTGVKLEEDDKELELQLALKKAQRLKEGHPAGMQKTIETLKQEILSAEENQAGNIVLNSTAEFCRTLDENISEPVIMEAAILDAEPSLGQGVGGALQLAMSKGYLQKEDSNRPSASRFAHLQAQNYSIEDKTYGDDDKFGRRDRFNGPTSDFKEKDGFKPNVKLEYIDDDGHVLSAKEAFRYLSHKFHGKGPGKNKVEKRMKKAEQEVLMKRMSSTDTPLGTLNLLQAKQKETQSPYIVLSGSKQMQTTSIAKPKH</sequence>
<evidence type="ECO:0000256" key="5">
    <source>
        <dbReference type="ARBA" id="ARBA00023242"/>
    </source>
</evidence>
<feature type="compositionally biased region" description="Basic residues" evidence="6">
    <location>
        <begin position="1"/>
        <end position="24"/>
    </location>
</feature>
<feature type="region of interest" description="Disordered" evidence="6">
    <location>
        <begin position="1"/>
        <end position="102"/>
    </location>
</feature>
<proteinExistence type="inferred from homology"/>
<comment type="similarity">
    <text evidence="2">Belongs to the SNU66/SART1 family.</text>
</comment>
<comment type="subcellular location">
    <subcellularLocation>
        <location evidence="1">Nucleus</location>
    </subcellularLocation>
</comment>
<evidence type="ECO:0000256" key="1">
    <source>
        <dbReference type="ARBA" id="ARBA00004123"/>
    </source>
</evidence>
<dbReference type="Pfam" id="PF19252">
    <property type="entry name" value="HIND"/>
    <property type="match status" value="1"/>
</dbReference>
<reference evidence="7 8" key="1">
    <citation type="journal article" date="2018" name="Genome Res.">
        <title>The genomic architecture and molecular evolution of ant odorant receptors.</title>
        <authorList>
            <person name="McKenzie S.K."/>
            <person name="Kronauer D.J.C."/>
        </authorList>
    </citation>
    <scope>NUCLEOTIDE SEQUENCE [LARGE SCALE GENOMIC DNA]</scope>
    <source>
        <strain evidence="7">Clonal line C1</strain>
    </source>
</reference>
<evidence type="ECO:0000313" key="8">
    <source>
        <dbReference type="Proteomes" id="UP000279307"/>
    </source>
</evidence>
<evidence type="ECO:0000256" key="3">
    <source>
        <dbReference type="ARBA" id="ARBA00022664"/>
    </source>
</evidence>
<keyword evidence="3" id="KW-0507">mRNA processing</keyword>
<name>A0A3L8DPS7_OOCBI</name>
<dbReference type="PANTHER" id="PTHR14152:SF5">
    <property type="entry name" value="U4_U6.U5 TRI-SNRNP-ASSOCIATED PROTEIN 1"/>
    <property type="match status" value="1"/>
</dbReference>
<accession>A0A3L8DPS7</accession>
<evidence type="ECO:0008006" key="9">
    <source>
        <dbReference type="Google" id="ProtNLM"/>
    </source>
</evidence>
<evidence type="ECO:0000256" key="6">
    <source>
        <dbReference type="SAM" id="MobiDB-lite"/>
    </source>
</evidence>
<comment type="caution">
    <text evidence="7">The sequence shown here is derived from an EMBL/GenBank/DDBJ whole genome shotgun (WGS) entry which is preliminary data.</text>
</comment>
<dbReference type="PANTHER" id="PTHR14152">
    <property type="entry name" value="SQUAMOUS CELL CARCINOMA ANTIGEN RECOGNISED BY CYTOTOXIC T LYMPHOCYTES"/>
    <property type="match status" value="1"/>
</dbReference>
<feature type="region of interest" description="Disordered" evidence="6">
    <location>
        <begin position="491"/>
        <end position="513"/>
    </location>
</feature>
<evidence type="ECO:0000256" key="2">
    <source>
        <dbReference type="ARBA" id="ARBA00006076"/>
    </source>
</evidence>
<organism evidence="7 8">
    <name type="scientific">Ooceraea biroi</name>
    <name type="common">Clonal raider ant</name>
    <name type="synonym">Cerapachys biroi</name>
    <dbReference type="NCBI Taxonomy" id="2015173"/>
    <lineage>
        <taxon>Eukaryota</taxon>
        <taxon>Metazoa</taxon>
        <taxon>Ecdysozoa</taxon>
        <taxon>Arthropoda</taxon>
        <taxon>Hexapoda</taxon>
        <taxon>Insecta</taxon>
        <taxon>Pterygota</taxon>
        <taxon>Neoptera</taxon>
        <taxon>Endopterygota</taxon>
        <taxon>Hymenoptera</taxon>
        <taxon>Apocrita</taxon>
        <taxon>Aculeata</taxon>
        <taxon>Formicoidea</taxon>
        <taxon>Formicidae</taxon>
        <taxon>Dorylinae</taxon>
        <taxon>Ooceraea</taxon>
    </lineage>
</organism>